<comment type="similarity">
    <text evidence="1">Belongs to the bacterial solute-binding protein 1 family.</text>
</comment>
<keyword evidence="2" id="KW-0813">Transport</keyword>
<protein>
    <submittedName>
        <fullName evidence="4">Alpha-glucoside transport system substrate-binding protein</fullName>
    </submittedName>
</protein>
<dbReference type="Pfam" id="PF01547">
    <property type="entry name" value="SBP_bac_1"/>
    <property type="match status" value="1"/>
</dbReference>
<dbReference type="InterPro" id="IPR050490">
    <property type="entry name" value="Bact_solute-bd_prot1"/>
</dbReference>
<sequence length="443" mass="46315">MPEHKRNARAVPAVAAAAAAAVALAAAACAPGGGENGGGTAGGGDLDGAELLVAAKWTGVEQENFEQVLDLFEEQTGATVTYDSTGEDTGAYLGPRIEGGNPPDVAILPQPGLVSEYAAQDALFPLEGDAEAALAENYSDYWQELGSVDDQTYGIMLKAAHKSIIWYRPEAFDEAGVEAPQTWDALVDDTAGTLSDAGITPFAMCGASGWTLTDWFENVYLSQAGPENYDRLAAHEIEWTDDSVVQALETLADVWGEESLMNGGTDGAVQTDFPTCVTQVYGQQQAAMVYEADFVAANVVESGAEVGVDALAFPFPAVGEAPPVVVGGDIAVAMSEDEGTQRLLAFLASPEAGTTWAELGGYLSPNGNVPADAYADEFTQQLAQTILDAGEDVRYDLSDQVPSTFGATEGSGMWAILQDFLRDPSDPEAAAERLEQAASDADE</sequence>
<accession>A0A852TYT0</accession>
<keyword evidence="5" id="KW-1185">Reference proteome</keyword>
<dbReference type="PROSITE" id="PS51257">
    <property type="entry name" value="PROKAR_LIPOPROTEIN"/>
    <property type="match status" value="1"/>
</dbReference>
<proteinExistence type="inferred from homology"/>
<reference evidence="4 5" key="1">
    <citation type="submission" date="2020-07" db="EMBL/GenBank/DDBJ databases">
        <title>Sequencing the genomes of 1000 actinobacteria strains.</title>
        <authorList>
            <person name="Klenk H.-P."/>
        </authorList>
    </citation>
    <scope>NUCLEOTIDE SEQUENCE [LARGE SCALE GENOMIC DNA]</scope>
    <source>
        <strain evidence="4 5">CXB654</strain>
    </source>
</reference>
<feature type="chain" id="PRO_5038340982" evidence="3">
    <location>
        <begin position="26"/>
        <end position="443"/>
    </location>
</feature>
<gene>
    <name evidence="4" type="ORF">HDA32_002090</name>
</gene>
<dbReference type="Gene3D" id="3.40.190.10">
    <property type="entry name" value="Periplasmic binding protein-like II"/>
    <property type="match status" value="2"/>
</dbReference>
<dbReference type="SUPFAM" id="SSF53850">
    <property type="entry name" value="Periplasmic binding protein-like II"/>
    <property type="match status" value="1"/>
</dbReference>
<dbReference type="EMBL" id="JACCCC010000001">
    <property type="protein sequence ID" value="NYE46970.1"/>
    <property type="molecule type" value="Genomic_DNA"/>
</dbReference>
<dbReference type="Proteomes" id="UP000589036">
    <property type="component" value="Unassembled WGS sequence"/>
</dbReference>
<keyword evidence="3" id="KW-0732">Signal</keyword>
<dbReference type="InterPro" id="IPR006059">
    <property type="entry name" value="SBP"/>
</dbReference>
<dbReference type="RefSeq" id="WP_179642990.1">
    <property type="nucleotide sequence ID" value="NZ_JACCCC010000001.1"/>
</dbReference>
<organism evidence="4 5">
    <name type="scientific">Spinactinospora alkalitolerans</name>
    <dbReference type="NCBI Taxonomy" id="687207"/>
    <lineage>
        <taxon>Bacteria</taxon>
        <taxon>Bacillati</taxon>
        <taxon>Actinomycetota</taxon>
        <taxon>Actinomycetes</taxon>
        <taxon>Streptosporangiales</taxon>
        <taxon>Nocardiopsidaceae</taxon>
        <taxon>Spinactinospora</taxon>
    </lineage>
</organism>
<evidence type="ECO:0000313" key="4">
    <source>
        <dbReference type="EMBL" id="NYE46970.1"/>
    </source>
</evidence>
<evidence type="ECO:0000256" key="1">
    <source>
        <dbReference type="ARBA" id="ARBA00008520"/>
    </source>
</evidence>
<evidence type="ECO:0000256" key="3">
    <source>
        <dbReference type="SAM" id="SignalP"/>
    </source>
</evidence>
<dbReference type="PANTHER" id="PTHR43649:SF29">
    <property type="entry name" value="OSMOPROTECTIVE COMPOUNDS-BINDING PROTEIN GGTB"/>
    <property type="match status" value="1"/>
</dbReference>
<evidence type="ECO:0000313" key="5">
    <source>
        <dbReference type="Proteomes" id="UP000589036"/>
    </source>
</evidence>
<dbReference type="PANTHER" id="PTHR43649">
    <property type="entry name" value="ARABINOSE-BINDING PROTEIN-RELATED"/>
    <property type="match status" value="1"/>
</dbReference>
<comment type="caution">
    <text evidence="4">The sequence shown here is derived from an EMBL/GenBank/DDBJ whole genome shotgun (WGS) entry which is preliminary data.</text>
</comment>
<name>A0A852TYT0_9ACTN</name>
<evidence type="ECO:0000256" key="2">
    <source>
        <dbReference type="ARBA" id="ARBA00022448"/>
    </source>
</evidence>
<feature type="signal peptide" evidence="3">
    <location>
        <begin position="1"/>
        <end position="25"/>
    </location>
</feature>
<dbReference type="AlphaFoldDB" id="A0A852TYT0"/>